<dbReference type="InterPro" id="IPR010432">
    <property type="entry name" value="RDD"/>
</dbReference>
<sequence>MDDRDASLGRRLLALLIDWIVAALAASLFTGVSYPPADIGENLVITAFFVGQITILTGLLGFSIGKRVVGLRVENREGRPIGLPRALLRTLLLSLVIPAIVMTDDKRGLHDLAAGSRVIRVVKR</sequence>
<keyword evidence="4 6" id="KW-1133">Transmembrane helix</keyword>
<dbReference type="PANTHER" id="PTHR36115">
    <property type="entry name" value="PROLINE-RICH ANTIGEN HOMOLOG-RELATED"/>
    <property type="match status" value="1"/>
</dbReference>
<dbReference type="RefSeq" id="WP_344199014.1">
    <property type="nucleotide sequence ID" value="NZ_BAAAME010000002.1"/>
</dbReference>
<keyword evidence="3 6" id="KW-0812">Transmembrane</keyword>
<feature type="transmembrane region" description="Helical" evidence="6">
    <location>
        <begin position="12"/>
        <end position="32"/>
    </location>
</feature>
<protein>
    <recommendedName>
        <fullName evidence="7">RDD domain-containing protein</fullName>
    </recommendedName>
</protein>
<evidence type="ECO:0000256" key="4">
    <source>
        <dbReference type="ARBA" id="ARBA00022989"/>
    </source>
</evidence>
<evidence type="ECO:0000256" key="5">
    <source>
        <dbReference type="ARBA" id="ARBA00023136"/>
    </source>
</evidence>
<dbReference type="EMBL" id="BAAAME010000002">
    <property type="protein sequence ID" value="GAA1733862.1"/>
    <property type="molecule type" value="Genomic_DNA"/>
</dbReference>
<evidence type="ECO:0000256" key="3">
    <source>
        <dbReference type="ARBA" id="ARBA00022692"/>
    </source>
</evidence>
<comment type="subcellular location">
    <subcellularLocation>
        <location evidence="1">Cell membrane</location>
        <topology evidence="1">Multi-pass membrane protein</topology>
    </subcellularLocation>
</comment>
<feature type="transmembrane region" description="Helical" evidence="6">
    <location>
        <begin position="44"/>
        <end position="65"/>
    </location>
</feature>
<evidence type="ECO:0000256" key="2">
    <source>
        <dbReference type="ARBA" id="ARBA00022475"/>
    </source>
</evidence>
<dbReference type="Pfam" id="PF06271">
    <property type="entry name" value="RDD"/>
    <property type="match status" value="1"/>
</dbReference>
<reference evidence="9" key="1">
    <citation type="journal article" date="2019" name="Int. J. Syst. Evol. Microbiol.">
        <title>The Global Catalogue of Microorganisms (GCM) 10K type strain sequencing project: providing services to taxonomists for standard genome sequencing and annotation.</title>
        <authorList>
            <consortium name="The Broad Institute Genomics Platform"/>
            <consortium name="The Broad Institute Genome Sequencing Center for Infectious Disease"/>
            <person name="Wu L."/>
            <person name="Ma J."/>
        </authorList>
    </citation>
    <scope>NUCLEOTIDE SEQUENCE [LARGE SCALE GENOMIC DNA]</scope>
    <source>
        <strain evidence="9">JCM 13518</strain>
    </source>
</reference>
<organism evidence="8 9">
    <name type="scientific">Aeromicrobium alkaliterrae</name>
    <dbReference type="NCBI Taxonomy" id="302168"/>
    <lineage>
        <taxon>Bacteria</taxon>
        <taxon>Bacillati</taxon>
        <taxon>Actinomycetota</taxon>
        <taxon>Actinomycetes</taxon>
        <taxon>Propionibacteriales</taxon>
        <taxon>Nocardioidaceae</taxon>
        <taxon>Aeromicrobium</taxon>
    </lineage>
</organism>
<keyword evidence="2" id="KW-1003">Cell membrane</keyword>
<proteinExistence type="predicted"/>
<name>A0ABP4VPG0_9ACTN</name>
<gene>
    <name evidence="8" type="ORF">GCM10009710_13200</name>
</gene>
<dbReference type="PANTHER" id="PTHR36115:SF6">
    <property type="entry name" value="PROLINE-RICH ANTIGEN HOMOLOG"/>
    <property type="match status" value="1"/>
</dbReference>
<evidence type="ECO:0000256" key="1">
    <source>
        <dbReference type="ARBA" id="ARBA00004651"/>
    </source>
</evidence>
<evidence type="ECO:0000259" key="7">
    <source>
        <dbReference type="Pfam" id="PF06271"/>
    </source>
</evidence>
<keyword evidence="9" id="KW-1185">Reference proteome</keyword>
<evidence type="ECO:0000256" key="6">
    <source>
        <dbReference type="SAM" id="Phobius"/>
    </source>
</evidence>
<evidence type="ECO:0000313" key="9">
    <source>
        <dbReference type="Proteomes" id="UP001501057"/>
    </source>
</evidence>
<accession>A0ABP4VPG0</accession>
<dbReference type="Proteomes" id="UP001501057">
    <property type="component" value="Unassembled WGS sequence"/>
</dbReference>
<dbReference type="InterPro" id="IPR051791">
    <property type="entry name" value="Pra-immunoreactive"/>
</dbReference>
<comment type="caution">
    <text evidence="8">The sequence shown here is derived from an EMBL/GenBank/DDBJ whole genome shotgun (WGS) entry which is preliminary data.</text>
</comment>
<feature type="domain" description="RDD" evidence="7">
    <location>
        <begin position="6"/>
        <end position="115"/>
    </location>
</feature>
<evidence type="ECO:0000313" key="8">
    <source>
        <dbReference type="EMBL" id="GAA1733862.1"/>
    </source>
</evidence>
<keyword evidence="5 6" id="KW-0472">Membrane</keyword>
<feature type="transmembrane region" description="Helical" evidence="6">
    <location>
        <begin position="86"/>
        <end position="103"/>
    </location>
</feature>